<comment type="caution">
    <text evidence="1">The sequence shown here is derived from an EMBL/GenBank/DDBJ whole genome shotgun (WGS) entry which is preliminary data.</text>
</comment>
<evidence type="ECO:0000313" key="1">
    <source>
        <dbReference type="EMBL" id="KAL0281047.1"/>
    </source>
</evidence>
<dbReference type="AlphaFoldDB" id="A0AAW2IGY4"/>
<sequence>MVVLDTSPPLPAVGLYDLEKSHSGKMMNKRFINLHSWLGPVCLKQVKENMVRSVNFTPGAAGRGRVRRSATTPGASKSWAIAVATPESGPGNAGGPTAQLAL</sequence>
<organism evidence="1">
    <name type="scientific">Menopon gallinae</name>
    <name type="common">poultry shaft louse</name>
    <dbReference type="NCBI Taxonomy" id="328185"/>
    <lineage>
        <taxon>Eukaryota</taxon>
        <taxon>Metazoa</taxon>
        <taxon>Ecdysozoa</taxon>
        <taxon>Arthropoda</taxon>
        <taxon>Hexapoda</taxon>
        <taxon>Insecta</taxon>
        <taxon>Pterygota</taxon>
        <taxon>Neoptera</taxon>
        <taxon>Paraneoptera</taxon>
        <taxon>Psocodea</taxon>
        <taxon>Troctomorpha</taxon>
        <taxon>Phthiraptera</taxon>
        <taxon>Amblycera</taxon>
        <taxon>Menoponidae</taxon>
        <taxon>Menopon</taxon>
    </lineage>
</organism>
<protein>
    <submittedName>
        <fullName evidence="1">Uncharacterized protein</fullName>
    </submittedName>
</protein>
<gene>
    <name evidence="1" type="ORF">PYX00_002163</name>
</gene>
<reference evidence="1" key="1">
    <citation type="journal article" date="2024" name="Gigascience">
        <title>Chromosome-level genome of the poultry shaft louse Menopon gallinae provides insight into the host-switching and adaptive evolution of parasitic lice.</title>
        <authorList>
            <person name="Xu Y."/>
            <person name="Ma L."/>
            <person name="Liu S."/>
            <person name="Liang Y."/>
            <person name="Liu Q."/>
            <person name="He Z."/>
            <person name="Tian L."/>
            <person name="Duan Y."/>
            <person name="Cai W."/>
            <person name="Li H."/>
            <person name="Song F."/>
        </authorList>
    </citation>
    <scope>NUCLEOTIDE SEQUENCE</scope>
    <source>
        <strain evidence="1">Cailab_2023a</strain>
    </source>
</reference>
<dbReference type="EMBL" id="JARGDH010000001">
    <property type="protein sequence ID" value="KAL0281047.1"/>
    <property type="molecule type" value="Genomic_DNA"/>
</dbReference>
<proteinExistence type="predicted"/>
<name>A0AAW2IGY4_9NEOP</name>
<accession>A0AAW2IGY4</accession>